<evidence type="ECO:0000256" key="5">
    <source>
        <dbReference type="ARBA" id="ARBA00023163"/>
    </source>
</evidence>
<reference evidence="10" key="1">
    <citation type="submission" date="2023-01" db="EMBL/GenBank/DDBJ databases">
        <title>Exophiala dermititidis isolated from Cystic Fibrosis Patient.</title>
        <authorList>
            <person name="Kurbessoian T."/>
            <person name="Crocker A."/>
            <person name="Murante D."/>
            <person name="Hogan D.A."/>
            <person name="Stajich J.E."/>
        </authorList>
    </citation>
    <scope>NUCLEOTIDE SEQUENCE</scope>
    <source>
        <strain evidence="10">Ex8</strain>
    </source>
</reference>
<evidence type="ECO:0000256" key="1">
    <source>
        <dbReference type="ARBA" id="ARBA00004123"/>
    </source>
</evidence>
<dbReference type="PANTHER" id="PTHR47540">
    <property type="entry name" value="THIAMINE REPRESSIBLE GENES REGULATORY PROTEIN THI5"/>
    <property type="match status" value="1"/>
</dbReference>
<organism evidence="10 11">
    <name type="scientific">Exophiala dermatitidis</name>
    <name type="common">Black yeast-like fungus</name>
    <name type="synonym">Wangiella dermatitidis</name>
    <dbReference type="NCBI Taxonomy" id="5970"/>
    <lineage>
        <taxon>Eukaryota</taxon>
        <taxon>Fungi</taxon>
        <taxon>Dikarya</taxon>
        <taxon>Ascomycota</taxon>
        <taxon>Pezizomycotina</taxon>
        <taxon>Eurotiomycetes</taxon>
        <taxon>Chaetothyriomycetidae</taxon>
        <taxon>Chaetothyriales</taxon>
        <taxon>Herpotrichiellaceae</taxon>
        <taxon>Exophiala</taxon>
    </lineage>
</organism>
<evidence type="ECO:0000256" key="7">
    <source>
        <dbReference type="SAM" id="MobiDB-lite"/>
    </source>
</evidence>
<dbReference type="SMART" id="SM00066">
    <property type="entry name" value="GAL4"/>
    <property type="match status" value="1"/>
</dbReference>
<evidence type="ECO:0000256" key="6">
    <source>
        <dbReference type="ARBA" id="ARBA00023242"/>
    </source>
</evidence>
<evidence type="ECO:0000256" key="4">
    <source>
        <dbReference type="ARBA" id="ARBA00023125"/>
    </source>
</evidence>
<dbReference type="GO" id="GO:0045944">
    <property type="term" value="P:positive regulation of transcription by RNA polymerase II"/>
    <property type="evidence" value="ECO:0007669"/>
    <property type="project" value="TreeGrafter"/>
</dbReference>
<keyword evidence="5" id="KW-0804">Transcription</keyword>
<dbReference type="InterPro" id="IPR051711">
    <property type="entry name" value="Stress_Response_Reg"/>
</dbReference>
<dbReference type="GO" id="GO:0005634">
    <property type="term" value="C:nucleus"/>
    <property type="evidence" value="ECO:0007669"/>
    <property type="project" value="UniProtKB-SubCell"/>
</dbReference>
<feature type="transmembrane region" description="Helical" evidence="8">
    <location>
        <begin position="612"/>
        <end position="634"/>
    </location>
</feature>
<dbReference type="InterPro" id="IPR001138">
    <property type="entry name" value="Zn2Cys6_DnaBD"/>
</dbReference>
<evidence type="ECO:0000313" key="10">
    <source>
        <dbReference type="EMBL" id="KAJ8994319.1"/>
    </source>
</evidence>
<comment type="caution">
    <text evidence="10">The sequence shown here is derived from an EMBL/GenBank/DDBJ whole genome shotgun (WGS) entry which is preliminary data.</text>
</comment>
<keyword evidence="2" id="KW-0479">Metal-binding</keyword>
<dbReference type="SUPFAM" id="SSF57701">
    <property type="entry name" value="Zn2/Cys6 DNA-binding domain"/>
    <property type="match status" value="1"/>
</dbReference>
<accession>A0AAN6IWX4</accession>
<dbReference type="SMART" id="SM00906">
    <property type="entry name" value="Fungal_trans"/>
    <property type="match status" value="1"/>
</dbReference>
<dbReference type="CDD" id="cd12148">
    <property type="entry name" value="fungal_TF_MHR"/>
    <property type="match status" value="1"/>
</dbReference>
<dbReference type="Pfam" id="PF00172">
    <property type="entry name" value="Zn_clus"/>
    <property type="match status" value="1"/>
</dbReference>
<keyword evidence="4" id="KW-0238">DNA-binding</keyword>
<dbReference type="CDD" id="cd00067">
    <property type="entry name" value="GAL4"/>
    <property type="match status" value="1"/>
</dbReference>
<dbReference type="PROSITE" id="PS00463">
    <property type="entry name" value="ZN2_CY6_FUNGAL_1"/>
    <property type="match status" value="1"/>
</dbReference>
<evidence type="ECO:0000256" key="3">
    <source>
        <dbReference type="ARBA" id="ARBA00023015"/>
    </source>
</evidence>
<feature type="region of interest" description="Disordered" evidence="7">
    <location>
        <begin position="78"/>
        <end position="145"/>
    </location>
</feature>
<dbReference type="InterPro" id="IPR007219">
    <property type="entry name" value="XnlR_reg_dom"/>
</dbReference>
<dbReference type="Proteomes" id="UP001161757">
    <property type="component" value="Unassembled WGS sequence"/>
</dbReference>
<feature type="compositionally biased region" description="Low complexity" evidence="7">
    <location>
        <begin position="85"/>
        <end position="108"/>
    </location>
</feature>
<sequence>MMWHSHASSALGQLLEPPLTAPAITSDREPVYYAPRRKQACTRCHAKRIKCLGGVPCRNCALASSPCVFPLSRRHRASTNQQQYPITTPSSFPETPSLSSLPSETAATVVSPQLSGSYRRPEKDFSSARSNNSQDGQRRRPTYRASPSCQTFVEQFVAWIAMQRSELIAQDGNSFDPSWTAWGHPSFDLTDTALEISIDTVVSRPPVSARAPKPVKIRLPPYNHSLHLIQVLESAIGHQQHYFRRRDIRAKVAQMHQSPDSPQSRDQGWLCHWLALVALGELYSSDKETHVDPQDPLGPAVSASLVTPDPPGAEYYYQSVSLLQQVAENPDVQYIETLCLLALYAFSMNRVNTAYMYVGVSMRAALSLDLHRSPFDFPSERSSLSPVELEHQKRLYWTVYYQDLLTTSTSGRPWGVLDDEITVDYADSSRLSGEALSEFFDAEESNIHLELMRLRSQAYSSLYGYAGTAINPYSHISLFDFELSRPLSQQHLDKICEFHQALLCFENELPVSMKMVQAWDGSRANINRVNAHLYLIYHQSILVLLRPALVNAYNDWFHAHTKNRKPSTTDVDPQINTSQSRLHGLYTSSVYSAREVATILQWLRNQGAFSTYAYFTASFAFTAAITLYIARALSLSPYHEMSSKNNFAFTAKDHSALDTTLQLLGHQIAAGNAPAISFGKLLRLLDSNLQALQAAMQNPMTLPVDIDFSTPNLSFADLQSGPSPEMWRMDP</sequence>
<keyword evidence="8" id="KW-0812">Transmembrane</keyword>
<name>A0AAN6IWX4_EXODE</name>
<dbReference type="AlphaFoldDB" id="A0AAN6IWX4"/>
<keyword evidence="3" id="KW-0805">Transcription regulation</keyword>
<evidence type="ECO:0000256" key="2">
    <source>
        <dbReference type="ARBA" id="ARBA00022723"/>
    </source>
</evidence>
<evidence type="ECO:0000256" key="8">
    <source>
        <dbReference type="SAM" id="Phobius"/>
    </source>
</evidence>
<dbReference type="PANTHER" id="PTHR47540:SF6">
    <property type="entry name" value="ZN(II)2CYS6 TRANSCRIPTION FACTOR (EUROFUNG)"/>
    <property type="match status" value="1"/>
</dbReference>
<dbReference type="Pfam" id="PF04082">
    <property type="entry name" value="Fungal_trans"/>
    <property type="match status" value="1"/>
</dbReference>
<dbReference type="GO" id="GO:0000981">
    <property type="term" value="F:DNA-binding transcription factor activity, RNA polymerase II-specific"/>
    <property type="evidence" value="ECO:0007669"/>
    <property type="project" value="InterPro"/>
</dbReference>
<dbReference type="GO" id="GO:0043565">
    <property type="term" value="F:sequence-specific DNA binding"/>
    <property type="evidence" value="ECO:0007669"/>
    <property type="project" value="TreeGrafter"/>
</dbReference>
<evidence type="ECO:0000259" key="9">
    <source>
        <dbReference type="PROSITE" id="PS50048"/>
    </source>
</evidence>
<comment type="subcellular location">
    <subcellularLocation>
        <location evidence="1">Nucleus</location>
    </subcellularLocation>
</comment>
<dbReference type="Gene3D" id="4.10.240.10">
    <property type="entry name" value="Zn(2)-C6 fungal-type DNA-binding domain"/>
    <property type="match status" value="1"/>
</dbReference>
<proteinExistence type="predicted"/>
<dbReference type="PROSITE" id="PS50048">
    <property type="entry name" value="ZN2_CY6_FUNGAL_2"/>
    <property type="match status" value="1"/>
</dbReference>
<keyword evidence="6" id="KW-0539">Nucleus</keyword>
<feature type="domain" description="Zn(2)-C6 fungal-type" evidence="9">
    <location>
        <begin position="40"/>
        <end position="69"/>
    </location>
</feature>
<dbReference type="GO" id="GO:0006351">
    <property type="term" value="P:DNA-templated transcription"/>
    <property type="evidence" value="ECO:0007669"/>
    <property type="project" value="InterPro"/>
</dbReference>
<evidence type="ECO:0000313" key="11">
    <source>
        <dbReference type="Proteomes" id="UP001161757"/>
    </source>
</evidence>
<keyword evidence="8" id="KW-0472">Membrane</keyword>
<protein>
    <recommendedName>
        <fullName evidence="9">Zn(2)-C6 fungal-type domain-containing protein</fullName>
    </recommendedName>
</protein>
<dbReference type="GO" id="GO:0008270">
    <property type="term" value="F:zinc ion binding"/>
    <property type="evidence" value="ECO:0007669"/>
    <property type="project" value="InterPro"/>
</dbReference>
<dbReference type="InterPro" id="IPR036864">
    <property type="entry name" value="Zn2-C6_fun-type_DNA-bd_sf"/>
</dbReference>
<dbReference type="EMBL" id="JAJGCB010000002">
    <property type="protein sequence ID" value="KAJ8994319.1"/>
    <property type="molecule type" value="Genomic_DNA"/>
</dbReference>
<keyword evidence="8" id="KW-1133">Transmembrane helix</keyword>
<gene>
    <name evidence="10" type="ORF">HRR80_001042</name>
</gene>